<dbReference type="InterPro" id="IPR016181">
    <property type="entry name" value="Acyl_CoA_acyltransferase"/>
</dbReference>
<keyword evidence="3" id="KW-1185">Reference proteome</keyword>
<organism evidence="2 3">
    <name type="scientific">Bdellovibrio reynosensis</name>
    <dbReference type="NCBI Taxonomy" id="2835041"/>
    <lineage>
        <taxon>Bacteria</taxon>
        <taxon>Pseudomonadati</taxon>
        <taxon>Bdellovibrionota</taxon>
        <taxon>Bdellovibrionia</taxon>
        <taxon>Bdellovibrionales</taxon>
        <taxon>Pseudobdellovibrionaceae</taxon>
        <taxon>Bdellovibrio</taxon>
    </lineage>
</organism>
<protein>
    <submittedName>
        <fullName evidence="2">GNAT family N-acetyltransferase</fullName>
    </submittedName>
</protein>
<dbReference type="Pfam" id="PF00583">
    <property type="entry name" value="Acetyltransf_1"/>
    <property type="match status" value="1"/>
</dbReference>
<accession>A0ABY4CIV9</accession>
<evidence type="ECO:0000313" key="3">
    <source>
        <dbReference type="Proteomes" id="UP000830116"/>
    </source>
</evidence>
<dbReference type="Proteomes" id="UP000830116">
    <property type="component" value="Chromosome"/>
</dbReference>
<reference evidence="2" key="1">
    <citation type="submission" date="2022-03" db="EMBL/GenBank/DDBJ databases">
        <title>Genome Identification and Characterization of new species Bdellovibrio reynosense LBG001 sp. nov. from a Mexico soil sample.</title>
        <authorList>
            <person name="Camilli A."/>
            <person name="Ajao Y."/>
            <person name="Guo X."/>
        </authorList>
    </citation>
    <scope>NUCLEOTIDE SEQUENCE</scope>
    <source>
        <strain evidence="2">LBG001</strain>
    </source>
</reference>
<dbReference type="PROSITE" id="PS51186">
    <property type="entry name" value="GNAT"/>
    <property type="match status" value="1"/>
</dbReference>
<evidence type="ECO:0000259" key="1">
    <source>
        <dbReference type="PROSITE" id="PS51186"/>
    </source>
</evidence>
<feature type="domain" description="N-acetyltransferase" evidence="1">
    <location>
        <begin position="1"/>
        <end position="101"/>
    </location>
</feature>
<dbReference type="EMBL" id="CP093442">
    <property type="protein sequence ID" value="UOF02170.1"/>
    <property type="molecule type" value="Genomic_DNA"/>
</dbReference>
<dbReference type="Gene3D" id="3.40.630.30">
    <property type="match status" value="1"/>
</dbReference>
<sequence length="101" mass="11527">MKREFETGRIEIIQAGNTDFGYLHLAKTEEKVQIVNILILPEHQGKGLGTTIIKDLIAKTKSANMTLELGVFKINTKAKSLYEKLGFKTFNETKTHYQMRI</sequence>
<dbReference type="InterPro" id="IPR000182">
    <property type="entry name" value="GNAT_dom"/>
</dbReference>
<dbReference type="CDD" id="cd04301">
    <property type="entry name" value="NAT_SF"/>
    <property type="match status" value="1"/>
</dbReference>
<proteinExistence type="predicted"/>
<gene>
    <name evidence="2" type="ORF">MNR06_04275</name>
</gene>
<evidence type="ECO:0000313" key="2">
    <source>
        <dbReference type="EMBL" id="UOF02170.1"/>
    </source>
</evidence>
<dbReference type="SUPFAM" id="SSF55729">
    <property type="entry name" value="Acyl-CoA N-acyltransferases (Nat)"/>
    <property type="match status" value="1"/>
</dbReference>
<name>A0ABY4CIV9_9BACT</name>